<keyword evidence="4" id="KW-1185">Reference proteome</keyword>
<dbReference type="InterPro" id="IPR042171">
    <property type="entry name" value="Acyl-CoA_hotdog"/>
</dbReference>
<dbReference type="Proteomes" id="UP000078292">
    <property type="component" value="Unassembled WGS sequence"/>
</dbReference>
<dbReference type="InterPro" id="IPR029069">
    <property type="entry name" value="HotDog_dom_sf"/>
</dbReference>
<organism evidence="3 4">
    <name type="scientific">Enteractinococcus helveticum</name>
    <dbReference type="NCBI Taxonomy" id="1837282"/>
    <lineage>
        <taxon>Bacteria</taxon>
        <taxon>Bacillati</taxon>
        <taxon>Actinomycetota</taxon>
        <taxon>Actinomycetes</taxon>
        <taxon>Micrococcales</taxon>
        <taxon>Micrococcaceae</taxon>
    </lineage>
</organism>
<protein>
    <recommendedName>
        <fullName evidence="5">Thioesterase</fullName>
    </recommendedName>
</protein>
<dbReference type="Pfam" id="PF20789">
    <property type="entry name" value="4HBT_3C"/>
    <property type="match status" value="1"/>
</dbReference>
<evidence type="ECO:0000259" key="2">
    <source>
        <dbReference type="Pfam" id="PF20789"/>
    </source>
</evidence>
<evidence type="ECO:0008006" key="5">
    <source>
        <dbReference type="Google" id="ProtNLM"/>
    </source>
</evidence>
<feature type="domain" description="Acyl-CoA thioesterase-like N-terminal HotDog" evidence="1">
    <location>
        <begin position="47"/>
        <end position="121"/>
    </location>
</feature>
<accession>A0A1B7LXH2</accession>
<reference evidence="3 4" key="1">
    <citation type="submission" date="2016-04" db="EMBL/GenBank/DDBJ databases">
        <title>First whole genome shotgun sequence of the bacterium Enteractinococcus sp. strain UASWS1574.</title>
        <authorList>
            <person name="Crovadore J."/>
            <person name="Chablais R."/>
            <person name="Lefort F."/>
        </authorList>
    </citation>
    <scope>NUCLEOTIDE SEQUENCE [LARGE SCALE GENOMIC DNA]</scope>
    <source>
        <strain evidence="3 4">UASWS1574</strain>
    </source>
</reference>
<evidence type="ECO:0000259" key="1">
    <source>
        <dbReference type="Pfam" id="PF13622"/>
    </source>
</evidence>
<dbReference type="Gene3D" id="2.40.160.210">
    <property type="entry name" value="Acyl-CoA thioesterase, double hotdog domain"/>
    <property type="match status" value="1"/>
</dbReference>
<evidence type="ECO:0000313" key="4">
    <source>
        <dbReference type="Proteomes" id="UP000078292"/>
    </source>
</evidence>
<dbReference type="OrthoDB" id="1413770at2"/>
<feature type="domain" description="Acyl-CoA thioesterase-like C-terminal" evidence="2">
    <location>
        <begin position="139"/>
        <end position="272"/>
    </location>
</feature>
<sequence length="280" mass="30773">MTSSPQATQPHETAYFRRTKPIEISEDVRTSFFVSTQHAQGAWQEDELHMAPVSGLVAAELEAYHPRKDFLTSRISFDILGKLHAGEVKVVTETIRPGRTIELIQSTVYAQGRAVLVGRTWKIITSDTSRVANICDEHLPPVEEAKPWDEMSTRWPGGFIRSIQARKFPDHAPGHGRVWITTELDIIEGEKTSSFAKLIGLADTANGLAPLAEPSEENVFFANVDLTIHFLRPPVGEWLGFAISANIGQTGGGITSAILYDADGVLGRSEQSQTVRLADV</sequence>
<dbReference type="InterPro" id="IPR049449">
    <property type="entry name" value="TesB_ACOT8-like_N"/>
</dbReference>
<dbReference type="Pfam" id="PF13622">
    <property type="entry name" value="4HBT_3"/>
    <property type="match status" value="1"/>
</dbReference>
<dbReference type="EMBL" id="LXEY01000021">
    <property type="protein sequence ID" value="OAV59862.1"/>
    <property type="molecule type" value="Genomic_DNA"/>
</dbReference>
<evidence type="ECO:0000313" key="3">
    <source>
        <dbReference type="EMBL" id="OAV59862.1"/>
    </source>
</evidence>
<dbReference type="RefSeq" id="WP_043058355.1">
    <property type="nucleotide sequence ID" value="NZ_LXEY01000021.1"/>
</dbReference>
<proteinExistence type="predicted"/>
<dbReference type="InterPro" id="IPR049450">
    <property type="entry name" value="ACOT8-like_C"/>
</dbReference>
<name>A0A1B7LXH2_9MICC</name>
<dbReference type="AlphaFoldDB" id="A0A1B7LXH2"/>
<dbReference type="STRING" id="1837282.A6F49_13970"/>
<dbReference type="SUPFAM" id="SSF54637">
    <property type="entry name" value="Thioesterase/thiol ester dehydrase-isomerase"/>
    <property type="match status" value="1"/>
</dbReference>
<gene>
    <name evidence="3" type="ORF">A6F49_13970</name>
</gene>
<comment type="caution">
    <text evidence="3">The sequence shown here is derived from an EMBL/GenBank/DDBJ whole genome shotgun (WGS) entry which is preliminary data.</text>
</comment>